<dbReference type="Proteomes" id="UP001174839">
    <property type="component" value="Unassembled WGS sequence"/>
</dbReference>
<dbReference type="RefSeq" id="WP_289725902.1">
    <property type="nucleotide sequence ID" value="NZ_JAUDUY010000010.1"/>
</dbReference>
<evidence type="ECO:0000313" key="2">
    <source>
        <dbReference type="Proteomes" id="UP001174839"/>
    </source>
</evidence>
<evidence type="ECO:0000313" key="1">
    <source>
        <dbReference type="EMBL" id="MDM9632542.1"/>
    </source>
</evidence>
<protein>
    <submittedName>
        <fullName evidence="1">GTPase</fullName>
    </submittedName>
</protein>
<comment type="caution">
    <text evidence="1">The sequence shown here is derived from an EMBL/GenBank/DDBJ whole genome shotgun (WGS) entry which is preliminary data.</text>
</comment>
<name>A0ABT7WI09_9FLAO</name>
<organism evidence="1 2">
    <name type="scientific">Robiginitalea aurantiaca</name>
    <dbReference type="NCBI Taxonomy" id="3056915"/>
    <lineage>
        <taxon>Bacteria</taxon>
        <taxon>Pseudomonadati</taxon>
        <taxon>Bacteroidota</taxon>
        <taxon>Flavobacteriia</taxon>
        <taxon>Flavobacteriales</taxon>
        <taxon>Flavobacteriaceae</taxon>
        <taxon>Robiginitalea</taxon>
    </lineage>
</organism>
<accession>A0ABT7WI09</accession>
<proteinExistence type="predicted"/>
<reference evidence="1" key="1">
    <citation type="submission" date="2023-06" db="EMBL/GenBank/DDBJ databases">
        <title>Robiginitalea aurantiacus sp. nov. and Algoriphagus sediminis sp. nov., isolated from coastal sediment.</title>
        <authorList>
            <person name="Zhou Z.Y."/>
            <person name="An J."/>
            <person name="Jia Y.W."/>
            <person name="Du Z.J."/>
        </authorList>
    </citation>
    <scope>NUCLEOTIDE SEQUENCE</scope>
    <source>
        <strain evidence="1">M39</strain>
    </source>
</reference>
<keyword evidence="2" id="KW-1185">Reference proteome</keyword>
<gene>
    <name evidence="1" type="ORF">QU605_13775</name>
</gene>
<sequence>MQQRPSDIEKNHPEGSLVFVWNADAGILNAVKDSLHKWISPETYSCRLCELTHGFAKEKKAWRTFLDSVGKPVFFYYRDTFDQTGISGDFPYAFPLVLERNKSQWKKLLGPDQFVEITTLEGLIRALEQNLRS</sequence>
<dbReference type="EMBL" id="JAUDUY010000010">
    <property type="protein sequence ID" value="MDM9632542.1"/>
    <property type="molecule type" value="Genomic_DNA"/>
</dbReference>